<dbReference type="PIRSF" id="PIRSF000197">
    <property type="entry name" value="Bifunct_PutA"/>
    <property type="match status" value="1"/>
</dbReference>
<dbReference type="PANTHER" id="PTHR42862">
    <property type="entry name" value="DELTA-1-PYRROLINE-5-CARBOXYLATE DEHYDROGENASE 1, ISOFORM A-RELATED"/>
    <property type="match status" value="1"/>
</dbReference>
<evidence type="ECO:0000256" key="12">
    <source>
        <dbReference type="ARBA" id="ARBA00023163"/>
    </source>
</evidence>
<evidence type="ECO:0000256" key="5">
    <source>
        <dbReference type="ARBA" id="ARBA00022630"/>
    </source>
</evidence>
<evidence type="ECO:0000256" key="7">
    <source>
        <dbReference type="ARBA" id="ARBA00023002"/>
    </source>
</evidence>
<gene>
    <name evidence="24" type="primary">putA</name>
    <name evidence="24" type="ORF">G3T16_19495</name>
</gene>
<evidence type="ECO:0000256" key="8">
    <source>
        <dbReference type="ARBA" id="ARBA00023015"/>
    </source>
</evidence>
<dbReference type="GO" id="GO:0003677">
    <property type="term" value="F:DNA binding"/>
    <property type="evidence" value="ECO:0007669"/>
    <property type="project" value="UniProtKB-KW"/>
</dbReference>
<dbReference type="CDD" id="cd07125">
    <property type="entry name" value="ALDH_PutA-P5CDH"/>
    <property type="match status" value="1"/>
</dbReference>
<evidence type="ECO:0000313" key="25">
    <source>
        <dbReference type="Proteomes" id="UP000477680"/>
    </source>
</evidence>
<keyword evidence="9 18" id="KW-0520">NAD</keyword>
<comment type="catalytic activity">
    <reaction evidence="15 18">
        <text>L-proline + a quinone = (S)-1-pyrroline-5-carboxylate + a quinol + H(+)</text>
        <dbReference type="Rhea" id="RHEA:23784"/>
        <dbReference type="ChEBI" id="CHEBI:15378"/>
        <dbReference type="ChEBI" id="CHEBI:17388"/>
        <dbReference type="ChEBI" id="CHEBI:24646"/>
        <dbReference type="ChEBI" id="CHEBI:60039"/>
        <dbReference type="ChEBI" id="CHEBI:132124"/>
        <dbReference type="EC" id="1.5.5.2"/>
    </reaction>
</comment>
<dbReference type="KEGG" id="kim:G3T16_19495"/>
<evidence type="ECO:0000256" key="10">
    <source>
        <dbReference type="ARBA" id="ARBA00023062"/>
    </source>
</evidence>
<feature type="active site" evidence="19">
    <location>
        <position position="782"/>
    </location>
</feature>
<name>A0A6C0U7F3_9GAMM</name>
<feature type="domain" description="Proline dehydrogenase" evidence="21">
    <location>
        <begin position="190"/>
        <end position="481"/>
    </location>
</feature>
<dbReference type="NCBIfam" id="NF008869">
    <property type="entry name" value="PRK11904.1"/>
    <property type="match status" value="1"/>
</dbReference>
<evidence type="ECO:0000256" key="2">
    <source>
        <dbReference type="ARBA" id="ARBA00004739"/>
    </source>
</evidence>
<reference evidence="24 25" key="1">
    <citation type="submission" date="2020-02" db="EMBL/GenBank/DDBJ databases">
        <title>Genome sequencing for Kineobactrum sp. M2.</title>
        <authorList>
            <person name="Park S.-J."/>
        </authorList>
    </citation>
    <scope>NUCLEOTIDE SEQUENCE [LARGE SCALE GENOMIC DNA]</scope>
    <source>
        <strain evidence="24 25">M2</strain>
    </source>
</reference>
<keyword evidence="8 18" id="KW-0805">Transcription regulation</keyword>
<keyword evidence="12 18" id="KW-0804">Transcription</keyword>
<feature type="domain" description="Proline dehydrogenase PutA" evidence="22">
    <location>
        <begin position="67"/>
        <end position="180"/>
    </location>
</feature>
<dbReference type="Pfam" id="PF14850">
    <property type="entry name" value="Pro_dh-DNA_bdg"/>
    <property type="match status" value="1"/>
</dbReference>
<dbReference type="Pfam" id="PF18327">
    <property type="entry name" value="PRODH"/>
    <property type="match status" value="1"/>
</dbReference>
<keyword evidence="4 18" id="KW-0678">Repressor</keyword>
<feature type="domain" description="Proline utilization A proline dehydrogenase N-terminal" evidence="23">
    <location>
        <begin position="12"/>
        <end position="58"/>
    </location>
</feature>
<dbReference type="Gene3D" id="3.40.309.10">
    <property type="entry name" value="Aldehyde Dehydrogenase, Chain A, domain 2"/>
    <property type="match status" value="1"/>
</dbReference>
<dbReference type="SUPFAM" id="SSF51730">
    <property type="entry name" value="FAD-linked oxidoreductase"/>
    <property type="match status" value="1"/>
</dbReference>
<dbReference type="InterPro" id="IPR024089">
    <property type="entry name" value="PRODH_PutA_dom_I/II"/>
</dbReference>
<dbReference type="EMBL" id="CP048711">
    <property type="protein sequence ID" value="QIB67259.1"/>
    <property type="molecule type" value="Genomic_DNA"/>
</dbReference>
<dbReference type="GO" id="GO:0010133">
    <property type="term" value="P:L-proline catabolic process to L-glutamate"/>
    <property type="evidence" value="ECO:0007669"/>
    <property type="project" value="UniProtKB-UniRule"/>
</dbReference>
<feature type="active site" evidence="19">
    <location>
        <position position="816"/>
    </location>
</feature>
<dbReference type="RefSeq" id="WP_163496686.1">
    <property type="nucleotide sequence ID" value="NZ_CP048711.1"/>
</dbReference>
<evidence type="ECO:0000256" key="11">
    <source>
        <dbReference type="ARBA" id="ARBA00023125"/>
    </source>
</evidence>
<keyword evidence="13" id="KW-0511">Multifunctional enzyme</keyword>
<dbReference type="Pfam" id="PF01619">
    <property type="entry name" value="Pro_dh"/>
    <property type="match status" value="1"/>
</dbReference>
<dbReference type="EC" id="1.5.5.2" evidence="18"/>
<comment type="function">
    <text evidence="18">Oxidizes proline to glutamate for use as a carbon and nitrogen source.</text>
</comment>
<organism evidence="24 25">
    <name type="scientific">Kineobactrum salinum</name>
    <dbReference type="NCBI Taxonomy" id="2708301"/>
    <lineage>
        <taxon>Bacteria</taxon>
        <taxon>Pseudomonadati</taxon>
        <taxon>Pseudomonadota</taxon>
        <taxon>Gammaproteobacteria</taxon>
        <taxon>Cellvibrionales</taxon>
        <taxon>Halieaceae</taxon>
        <taxon>Kineobactrum</taxon>
    </lineage>
</organism>
<sequence length="1253" mass="136379">MLFSDSLATDDPIRQQLRDFYRKDEAEVLALLLPIADISHAARSRAWERARSLVLAIRREQHGKGGVDALLQEYALSTEEGVVLMCLAEALLRVPDRLTVDRLIRDKLADGNWSAHLGNSESLFVNASAWGLLLTGKVVNYNEEDNPHQFGLLKKTMGRLGEPVIRASVRYAMQIMGTQFVMGTSIDKAVERARSVEQRGYRYSYDMLGEAARTMADAQRYYDSYLNAIEVIGKAAAGRGPEASPGISVKLSALHPRYEFAQRERVMRELTPRLLQLALAARQQDIGFTVDAEEADRLELSLDVIAAVFSDPALEGWQGFGLAVQAYQKRSLFVIEWLRALSLQVGRRIMVRLVKGAYWDTEIKLAQVDGQDDYPVFTRKAATDVSYQACAAKLLAYRDSLYPQFATHNAYTVATILEMDSDRSGYEFQRLHGMGESLYDQVVEGEKVPCRVYAPVGVHADLLAYLVRRLLENGANSSFVNNIVDEDIPVEALLEDPVETVRSWSVCANPLIPLPARLYGEERPNSRGMDLSDPRTLEQARTAMETWLQQLPLQHELPGEPLAVRNPADQREVIGHIALADHAGIEAAVAAAQQAAPGWTETPVAERAALLRSLADALEQHRHELIALCCKEAGKTVPDGIAEVREAVDFLRYYAARAEEADFPGQRLRPRGVILCISPWNFPLAIFLGQVSAALAAGNTVVAKPAEQTSLIALRTAELMQDCGFPTGVMSLLVAAGRAVGEQLVPDPRIKAVMFTGSTDTGRWIAERLAERADAPVPLVAETGGQNCMMVDSTALPEQVVRDVLASGFQSAGQRCSALRVLFLQEDIADKVIEMTIGAMQELALGDPCSLTTDVGPVIDARARASLEDHVRYLEATGRLLYCAQTPEPGEHTFFAPRLYEISNLSLLEREVFGPIVHVIRYRAEAFDEVLEQINQTGFGLTFGIHSRIEDSCNRAAARIEAGNIYVNRNMIGAIVGVQPFGGRGLSGTGPKAGGPQYLTRLVTTGEEAENAAGQQELPPPEDRETAAQALAAAARAQRQWAAHSVAERVSVLRRFIANHARQSGSDSSLALETTLAAVREQLRHATGLLAAPHALPGPTGESNTLQYEPRGCLMLLMDDPSSDGEYLMAVVSALAAGNSVTAAAAEAQLPQWRDVAQLMCAAGLPEALFTLLPLAAAGNLLQAAELHGALVHARSRHLQAVARHLARRPGPLLPLISCVSPRTLLLQTLLEKSVSTDTTAAGGNASLMTMAS</sequence>
<evidence type="ECO:0000256" key="9">
    <source>
        <dbReference type="ARBA" id="ARBA00023027"/>
    </source>
</evidence>
<evidence type="ECO:0000256" key="16">
    <source>
        <dbReference type="ARBA" id="ARBA00060889"/>
    </source>
</evidence>
<evidence type="ECO:0000256" key="3">
    <source>
        <dbReference type="ARBA" id="ARBA00004786"/>
    </source>
</evidence>
<evidence type="ECO:0000259" key="22">
    <source>
        <dbReference type="Pfam" id="PF14850"/>
    </source>
</evidence>
<evidence type="ECO:0000313" key="24">
    <source>
        <dbReference type="EMBL" id="QIB67259.1"/>
    </source>
</evidence>
<dbReference type="InterPro" id="IPR024082">
    <property type="entry name" value="PRODH_PutA_dom_II"/>
</dbReference>
<dbReference type="InterPro" id="IPR041349">
    <property type="entry name" value="PRODH"/>
</dbReference>
<keyword evidence="10 18" id="KW-0642">Proline metabolism</keyword>
<dbReference type="AlphaFoldDB" id="A0A6C0U7F3"/>
<comment type="pathway">
    <text evidence="2 18">Amino-acid degradation; L-proline degradation into L-glutamate; L-glutamate from L-proline: step 1/2.</text>
</comment>
<evidence type="ECO:0000256" key="15">
    <source>
        <dbReference type="ARBA" id="ARBA00048779"/>
    </source>
</evidence>
<proteinExistence type="inferred from homology"/>
<dbReference type="SUPFAM" id="SSF53720">
    <property type="entry name" value="ALDH-like"/>
    <property type="match status" value="2"/>
</dbReference>
<evidence type="ECO:0000259" key="23">
    <source>
        <dbReference type="Pfam" id="PF18327"/>
    </source>
</evidence>
<evidence type="ECO:0000259" key="20">
    <source>
        <dbReference type="Pfam" id="PF00171"/>
    </source>
</evidence>
<evidence type="ECO:0000256" key="13">
    <source>
        <dbReference type="ARBA" id="ARBA00023268"/>
    </source>
</evidence>
<keyword evidence="5 18" id="KW-0285">Flavoprotein</keyword>
<evidence type="ECO:0000256" key="19">
    <source>
        <dbReference type="PIRSR" id="PIRSR000197-1"/>
    </source>
</evidence>
<dbReference type="PROSITE" id="PS00070">
    <property type="entry name" value="ALDEHYDE_DEHYDR_CYS"/>
    <property type="match status" value="1"/>
</dbReference>
<comment type="catalytic activity">
    <reaction evidence="14 18">
        <text>L-glutamate 5-semialdehyde + NAD(+) + H2O = L-glutamate + NADH + 2 H(+)</text>
        <dbReference type="Rhea" id="RHEA:30235"/>
        <dbReference type="ChEBI" id="CHEBI:15377"/>
        <dbReference type="ChEBI" id="CHEBI:15378"/>
        <dbReference type="ChEBI" id="CHEBI:29985"/>
        <dbReference type="ChEBI" id="CHEBI:57540"/>
        <dbReference type="ChEBI" id="CHEBI:57945"/>
        <dbReference type="ChEBI" id="CHEBI:58066"/>
        <dbReference type="EC" id="1.2.1.88"/>
    </reaction>
</comment>
<comment type="pathway">
    <text evidence="3 18">Amino-acid degradation; L-proline degradation into L-glutamate; L-glutamate from L-proline: step 2/2.</text>
</comment>
<keyword evidence="7 18" id="KW-0560">Oxidoreductase</keyword>
<evidence type="ECO:0000259" key="21">
    <source>
        <dbReference type="Pfam" id="PF01619"/>
    </source>
</evidence>
<dbReference type="UniPathway" id="UPA00261">
    <property type="reaction ID" value="UER00373"/>
</dbReference>
<evidence type="ECO:0000256" key="4">
    <source>
        <dbReference type="ARBA" id="ARBA00022491"/>
    </source>
</evidence>
<dbReference type="InterPro" id="IPR025703">
    <property type="entry name" value="Bifunct_PutA"/>
</dbReference>
<dbReference type="Gene3D" id="3.40.605.10">
    <property type="entry name" value="Aldehyde Dehydrogenase, Chain A, domain 1"/>
    <property type="match status" value="2"/>
</dbReference>
<dbReference type="Pfam" id="PF00171">
    <property type="entry name" value="Aldedh"/>
    <property type="match status" value="1"/>
</dbReference>
<comment type="cofactor">
    <cofactor evidence="1 18">
        <name>FAD</name>
        <dbReference type="ChEBI" id="CHEBI:57692"/>
    </cofactor>
</comment>
<evidence type="ECO:0000256" key="1">
    <source>
        <dbReference type="ARBA" id="ARBA00001974"/>
    </source>
</evidence>
<dbReference type="InterPro" id="IPR016161">
    <property type="entry name" value="Ald_DH/histidinol_DH"/>
</dbReference>
<protein>
    <recommendedName>
        <fullName evidence="18">Bifunctional protein PutA</fullName>
    </recommendedName>
    <domain>
        <recommendedName>
            <fullName evidence="18">Proline dehydrogenase</fullName>
            <ecNumber evidence="18">1.5.5.2</ecNumber>
        </recommendedName>
        <alternativeName>
            <fullName evidence="18">Proline oxidase</fullName>
        </alternativeName>
    </domain>
    <domain>
        <recommendedName>
            <fullName evidence="18">Delta-1-pyrroline-5-carboxylate dehydrogenase</fullName>
            <shortName evidence="18">P5C dehydrogenase</shortName>
            <ecNumber evidence="18">1.2.1.88</ecNumber>
        </recommendedName>
        <alternativeName>
            <fullName evidence="18">L-glutamate gamma-semialdehyde dehydrogenase</fullName>
        </alternativeName>
    </domain>
</protein>
<dbReference type="InterPro" id="IPR005933">
    <property type="entry name" value="PutA_C"/>
</dbReference>
<dbReference type="InterPro" id="IPR029041">
    <property type="entry name" value="FAD-linked_oxidoreductase-like"/>
</dbReference>
<keyword evidence="25" id="KW-1185">Reference proteome</keyword>
<dbReference type="FunFam" id="3.20.20.220:FF:000004">
    <property type="entry name" value="Bifunctional protein PutA"/>
    <property type="match status" value="1"/>
</dbReference>
<dbReference type="FunFam" id="3.40.309.10:FF:000005">
    <property type="entry name" value="1-pyrroline-5-carboxylate dehydrogenase 1"/>
    <property type="match status" value="1"/>
</dbReference>
<keyword evidence="6 18" id="KW-0274">FAD</keyword>
<evidence type="ECO:0000256" key="17">
    <source>
        <dbReference type="ARBA" id="ARBA00060911"/>
    </source>
</evidence>
<evidence type="ECO:0000256" key="14">
    <source>
        <dbReference type="ARBA" id="ARBA00048142"/>
    </source>
</evidence>
<dbReference type="EC" id="1.2.1.88" evidence="18"/>
<dbReference type="PANTHER" id="PTHR42862:SF1">
    <property type="entry name" value="DELTA-1-PYRROLINE-5-CARBOXYLATE DEHYDROGENASE 2, ISOFORM A-RELATED"/>
    <property type="match status" value="1"/>
</dbReference>
<comment type="similarity">
    <text evidence="16 18">In the N-terminal section; belongs to the proline dehydrogenase family.</text>
</comment>
<dbReference type="GO" id="GO:0003700">
    <property type="term" value="F:DNA-binding transcription factor activity"/>
    <property type="evidence" value="ECO:0007669"/>
    <property type="project" value="InterPro"/>
</dbReference>
<evidence type="ECO:0000256" key="18">
    <source>
        <dbReference type="PIRNR" id="PIRNR000197"/>
    </source>
</evidence>
<dbReference type="InterPro" id="IPR015590">
    <property type="entry name" value="Aldehyde_DH_dom"/>
</dbReference>
<dbReference type="InterPro" id="IPR050485">
    <property type="entry name" value="Proline_metab_enzyme"/>
</dbReference>
<keyword evidence="11 18" id="KW-0238">DNA-binding</keyword>
<dbReference type="InterPro" id="IPR016163">
    <property type="entry name" value="Ald_DH_C"/>
</dbReference>
<dbReference type="GO" id="GO:0003842">
    <property type="term" value="F:L-glutamate gamma-semialdehyde dehydrogenase activity"/>
    <property type="evidence" value="ECO:0007669"/>
    <property type="project" value="UniProtKB-UniRule"/>
</dbReference>
<comment type="similarity">
    <text evidence="17 18">In the C-terminal section; belongs to the aldehyde dehydrogenase family.</text>
</comment>
<accession>A0A6C0U7F3</accession>
<dbReference type="GO" id="GO:0004657">
    <property type="term" value="F:proline dehydrogenase activity"/>
    <property type="evidence" value="ECO:0007669"/>
    <property type="project" value="UniProtKB-UniRule"/>
</dbReference>
<dbReference type="NCBIfam" id="TIGR01238">
    <property type="entry name" value="D1pyr5carbox3"/>
    <property type="match status" value="1"/>
</dbReference>
<dbReference type="SUPFAM" id="SSF81935">
    <property type="entry name" value="N-terminal domain of bifunctional PutA protein"/>
    <property type="match status" value="1"/>
</dbReference>
<dbReference type="InterPro" id="IPR016160">
    <property type="entry name" value="Ald_DH_CS_CYS"/>
</dbReference>
<dbReference type="GO" id="GO:0009898">
    <property type="term" value="C:cytoplasmic side of plasma membrane"/>
    <property type="evidence" value="ECO:0007669"/>
    <property type="project" value="TreeGrafter"/>
</dbReference>
<dbReference type="Gene3D" id="3.20.20.220">
    <property type="match status" value="2"/>
</dbReference>
<feature type="domain" description="Aldehyde dehydrogenase" evidence="20">
    <location>
        <begin position="561"/>
        <end position="1002"/>
    </location>
</feature>
<evidence type="ECO:0000256" key="6">
    <source>
        <dbReference type="ARBA" id="ARBA00022827"/>
    </source>
</evidence>
<dbReference type="InterPro" id="IPR002872">
    <property type="entry name" value="Proline_DH_dom"/>
</dbReference>
<dbReference type="InterPro" id="IPR016162">
    <property type="entry name" value="Ald_DH_N"/>
</dbReference>
<dbReference type="Proteomes" id="UP000477680">
    <property type="component" value="Chromosome"/>
</dbReference>